<protein>
    <recommendedName>
        <fullName evidence="1">UBX domain-containing protein</fullName>
    </recommendedName>
</protein>
<comment type="caution">
    <text evidence="2">The sequence shown here is derived from an EMBL/GenBank/DDBJ whole genome shotgun (WGS) entry which is preliminary data.</text>
</comment>
<evidence type="ECO:0000259" key="1">
    <source>
        <dbReference type="PROSITE" id="PS50033"/>
    </source>
</evidence>
<organism evidence="2 3">
    <name type="scientific">Etheostoma spectabile</name>
    <name type="common">orangethroat darter</name>
    <dbReference type="NCBI Taxonomy" id="54343"/>
    <lineage>
        <taxon>Eukaryota</taxon>
        <taxon>Metazoa</taxon>
        <taxon>Chordata</taxon>
        <taxon>Craniata</taxon>
        <taxon>Vertebrata</taxon>
        <taxon>Euteleostomi</taxon>
        <taxon>Actinopterygii</taxon>
        <taxon>Neopterygii</taxon>
        <taxon>Teleostei</taxon>
        <taxon>Neoteleostei</taxon>
        <taxon>Acanthomorphata</taxon>
        <taxon>Eupercaria</taxon>
        <taxon>Perciformes</taxon>
        <taxon>Percoidei</taxon>
        <taxon>Percidae</taxon>
        <taxon>Etheostomatinae</taxon>
        <taxon>Etheostoma</taxon>
    </lineage>
</organism>
<proteinExistence type="predicted"/>
<evidence type="ECO:0000313" key="3">
    <source>
        <dbReference type="Proteomes" id="UP000327493"/>
    </source>
</evidence>
<dbReference type="EMBL" id="VOFY01000565">
    <property type="protein sequence ID" value="KAA8578512.1"/>
    <property type="molecule type" value="Genomic_DNA"/>
</dbReference>
<feature type="non-terminal residue" evidence="2">
    <location>
        <position position="297"/>
    </location>
</feature>
<sequence>MTPCLWLMLPKRKMWLIIRLFKNGELYVPSKTRSIKNFVSGSGEEVTFQAIEARRQRLSACEEPSDGVFIKFKYPNGHINMRKFSLLEPIQILFDFVGQDDIASEIFVVQEATSPRSIESTSSGKFCRINKMMELVPYTIHLIVSHRCVRLPPSQVSLYSLFSHCCVRPSPSLISLCPLFSHCCPMLFDASSSPSIFESSSQPLLTLFSEPQEILTLHEPSLPPSSAQESIIILDEKDETIQEATTVQDANSAIAEAADSLSIIGALRHVSSLQEKDSLSQSAADFFVNGRLATALE</sequence>
<evidence type="ECO:0000313" key="2">
    <source>
        <dbReference type="EMBL" id="KAA8578512.1"/>
    </source>
</evidence>
<dbReference type="Proteomes" id="UP000327493">
    <property type="component" value="Unassembled WGS sequence"/>
</dbReference>
<accession>A0A5J5C9Y5</accession>
<dbReference type="InterPro" id="IPR001012">
    <property type="entry name" value="UBX_dom"/>
</dbReference>
<dbReference type="AlphaFoldDB" id="A0A5J5C9Y5"/>
<gene>
    <name evidence="2" type="ORF">FQN60_012564</name>
</gene>
<feature type="domain" description="UBX" evidence="1">
    <location>
        <begin position="63"/>
        <end position="97"/>
    </location>
</feature>
<name>A0A5J5C9Y5_9PERO</name>
<reference evidence="2 3" key="1">
    <citation type="submission" date="2019-08" db="EMBL/GenBank/DDBJ databases">
        <title>A chromosome-level genome assembly, high-density linkage maps, and genome scans reveal the genomic architecture of hybrid incompatibilities underlying speciation via character displacement in darters (Percidae: Etheostominae).</title>
        <authorList>
            <person name="Moran R.L."/>
            <person name="Catchen J.M."/>
            <person name="Fuller R.C."/>
        </authorList>
    </citation>
    <scope>NUCLEOTIDE SEQUENCE [LARGE SCALE GENOMIC DNA]</scope>
    <source>
        <strain evidence="2">EspeVRDwgs_2016</strain>
        <tissue evidence="2">Muscle</tissue>
    </source>
</reference>
<keyword evidence="3" id="KW-1185">Reference proteome</keyword>
<dbReference type="PROSITE" id="PS50033">
    <property type="entry name" value="UBX"/>
    <property type="match status" value="1"/>
</dbReference>